<proteinExistence type="predicted"/>
<evidence type="ECO:0000313" key="4">
    <source>
        <dbReference type="Proteomes" id="UP000294498"/>
    </source>
</evidence>
<keyword evidence="1" id="KW-0472">Membrane</keyword>
<reference evidence="3 4" key="1">
    <citation type="submission" date="2019-03" db="EMBL/GenBank/DDBJ databases">
        <title>Genomic Encyclopedia of Type Strains, Phase IV (KMG-IV): sequencing the most valuable type-strain genomes for metagenomic binning, comparative biology and taxonomic classification.</title>
        <authorList>
            <person name="Goeker M."/>
        </authorList>
    </citation>
    <scope>NUCLEOTIDE SEQUENCE [LARGE SCALE GENOMIC DNA]</scope>
    <source>
        <strain evidence="3 4">DSM 100059</strain>
    </source>
</reference>
<name>A0A4R8DH06_9BACT</name>
<evidence type="ECO:0000259" key="2">
    <source>
        <dbReference type="PROSITE" id="PS50093"/>
    </source>
</evidence>
<dbReference type="OrthoDB" id="1491323at2"/>
<dbReference type="InterPro" id="IPR035986">
    <property type="entry name" value="PKD_dom_sf"/>
</dbReference>
<keyword evidence="1" id="KW-0812">Transmembrane</keyword>
<protein>
    <submittedName>
        <fullName evidence="3">PKD domain-containing protein</fullName>
    </submittedName>
</protein>
<dbReference type="SUPFAM" id="SSF49299">
    <property type="entry name" value="PKD domain"/>
    <property type="match status" value="2"/>
</dbReference>
<dbReference type="AlphaFoldDB" id="A0A4R8DH06"/>
<dbReference type="PROSITE" id="PS50093">
    <property type="entry name" value="PKD"/>
    <property type="match status" value="2"/>
</dbReference>
<dbReference type="Gene3D" id="2.60.40.10">
    <property type="entry name" value="Immunoglobulins"/>
    <property type="match status" value="2"/>
</dbReference>
<keyword evidence="4" id="KW-1185">Reference proteome</keyword>
<dbReference type="InterPro" id="IPR000601">
    <property type="entry name" value="PKD_dom"/>
</dbReference>
<dbReference type="EMBL" id="SODV01000002">
    <property type="protein sequence ID" value="TDW96805.1"/>
    <property type="molecule type" value="Genomic_DNA"/>
</dbReference>
<dbReference type="Pfam" id="PF00801">
    <property type="entry name" value="PKD"/>
    <property type="match status" value="1"/>
</dbReference>
<comment type="caution">
    <text evidence="3">The sequence shown here is derived from an EMBL/GenBank/DDBJ whole genome shotgun (WGS) entry which is preliminary data.</text>
</comment>
<evidence type="ECO:0000313" key="3">
    <source>
        <dbReference type="EMBL" id="TDW96805.1"/>
    </source>
</evidence>
<feature type="domain" description="PKD" evidence="2">
    <location>
        <begin position="72"/>
        <end position="104"/>
    </location>
</feature>
<evidence type="ECO:0000256" key="1">
    <source>
        <dbReference type="SAM" id="Phobius"/>
    </source>
</evidence>
<dbReference type="InterPro" id="IPR013783">
    <property type="entry name" value="Ig-like_fold"/>
</dbReference>
<sequence length="311" mass="34790">MNEANIQNRPVKTGSLNRVIIYLGVGILVLAGLVVLARQVFRKRDIEAHLMRQEIYLNEPLVYTDNTAGAHAWLWEFGNGDQSASPGGTYHFHKSGRYIVRVTIDGDLRQQFPVTVLDTVAVIRDTAIHITGPSVAAVGEQIRLEADGDANDYQWAFGETGRVDAAGPTVFYAYHLPGEYRVSLRTDKSVIPVYHIVTVTEPYKDPGELLEPGEGEMKIENDFRVHLQAIASGQDFNTNYYYLVHHYLCNGEKTSVQASDETGQKRSDFYSYTIGLTFTRNIVIDQVTLSIVPHTHCANLVTVQQHRTATH</sequence>
<dbReference type="RefSeq" id="WP_133997895.1">
    <property type="nucleotide sequence ID" value="NZ_SODV01000002.1"/>
</dbReference>
<gene>
    <name evidence="3" type="ORF">EDB95_4641</name>
</gene>
<feature type="domain" description="PKD" evidence="2">
    <location>
        <begin position="145"/>
        <end position="190"/>
    </location>
</feature>
<accession>A0A4R8DH06</accession>
<keyword evidence="1" id="KW-1133">Transmembrane helix</keyword>
<organism evidence="3 4">
    <name type="scientific">Dinghuibacter silviterrae</name>
    <dbReference type="NCBI Taxonomy" id="1539049"/>
    <lineage>
        <taxon>Bacteria</taxon>
        <taxon>Pseudomonadati</taxon>
        <taxon>Bacteroidota</taxon>
        <taxon>Chitinophagia</taxon>
        <taxon>Chitinophagales</taxon>
        <taxon>Chitinophagaceae</taxon>
        <taxon>Dinghuibacter</taxon>
    </lineage>
</organism>
<feature type="transmembrane region" description="Helical" evidence="1">
    <location>
        <begin position="20"/>
        <end position="41"/>
    </location>
</feature>
<dbReference type="Proteomes" id="UP000294498">
    <property type="component" value="Unassembled WGS sequence"/>
</dbReference>